<evidence type="ECO:0000256" key="6">
    <source>
        <dbReference type="ARBA" id="ARBA00022741"/>
    </source>
</evidence>
<comment type="similarity">
    <text evidence="17">Belongs to the NnrD/CARKD family.</text>
</comment>
<dbReference type="SUPFAM" id="SSF64153">
    <property type="entry name" value="YjeF N-terminal domain-like"/>
    <property type="match status" value="1"/>
</dbReference>
<dbReference type="InterPro" id="IPR004443">
    <property type="entry name" value="YjeF_N_dom"/>
</dbReference>
<evidence type="ECO:0000256" key="11">
    <source>
        <dbReference type="ARBA" id="ARBA00023235"/>
    </source>
</evidence>
<keyword evidence="5 18" id="KW-0479">Metal-binding</keyword>
<dbReference type="Proteomes" id="UP000077469">
    <property type="component" value="Chromosome"/>
</dbReference>
<dbReference type="HAMAP" id="MF_01966">
    <property type="entry name" value="NADHX_epimerase"/>
    <property type="match status" value="1"/>
</dbReference>
<dbReference type="GO" id="GO:0016301">
    <property type="term" value="F:kinase activity"/>
    <property type="evidence" value="ECO:0007669"/>
    <property type="project" value="UniProtKB-KW"/>
</dbReference>
<evidence type="ECO:0000256" key="9">
    <source>
        <dbReference type="ARBA" id="ARBA00022958"/>
    </source>
</evidence>
<evidence type="ECO:0000256" key="7">
    <source>
        <dbReference type="ARBA" id="ARBA00022840"/>
    </source>
</evidence>
<evidence type="ECO:0000256" key="19">
    <source>
        <dbReference type="PIRNR" id="PIRNR017184"/>
    </source>
</evidence>
<dbReference type="GO" id="GO:0052855">
    <property type="term" value="F:ADP-dependent NAD(P)H-hydrate dehydratase activity"/>
    <property type="evidence" value="ECO:0007669"/>
    <property type="project" value="UniProtKB-UniRule"/>
</dbReference>
<organism evidence="22 23">
    <name type="scientific">Pseudothermotoga hypogea DSM 11164 = NBRC 106472</name>
    <dbReference type="NCBI Taxonomy" id="1123384"/>
    <lineage>
        <taxon>Bacteria</taxon>
        <taxon>Thermotogati</taxon>
        <taxon>Thermotogota</taxon>
        <taxon>Thermotogae</taxon>
        <taxon>Thermotogales</taxon>
        <taxon>Thermotogaceae</taxon>
        <taxon>Pseudothermotoga</taxon>
    </lineage>
</organism>
<dbReference type="Pfam" id="PF03853">
    <property type="entry name" value="YjeF_N"/>
    <property type="match status" value="1"/>
</dbReference>
<feature type="binding site" evidence="18">
    <location>
        <position position="131"/>
    </location>
    <ligand>
        <name>K(+)</name>
        <dbReference type="ChEBI" id="CHEBI:29103"/>
    </ligand>
</feature>
<keyword evidence="9 18" id="KW-0630">Potassium</keyword>
<evidence type="ECO:0000256" key="13">
    <source>
        <dbReference type="ARBA" id="ARBA00023268"/>
    </source>
</evidence>
<dbReference type="InterPro" id="IPR036652">
    <property type="entry name" value="YjeF_N_dom_sf"/>
</dbReference>
<feature type="binding site" evidence="18">
    <location>
        <position position="60"/>
    </location>
    <ligand>
        <name>K(+)</name>
        <dbReference type="ChEBI" id="CHEBI:29103"/>
    </ligand>
</feature>
<gene>
    <name evidence="18" type="primary">nnrE</name>
    <name evidence="17" type="synonym">nnrD</name>
    <name evidence="22" type="ORF">AJ81_04110</name>
</gene>
<evidence type="ECO:0000313" key="22">
    <source>
        <dbReference type="EMBL" id="AJC73522.1"/>
    </source>
</evidence>
<comment type="similarity">
    <text evidence="18">Belongs to the NnrE/AIBP family.</text>
</comment>
<name>A0A0X1KQI1_9THEM</name>
<dbReference type="PaxDb" id="1123384-AJ81_04110"/>
<evidence type="ECO:0000256" key="2">
    <source>
        <dbReference type="ARBA" id="ARBA00000909"/>
    </source>
</evidence>
<keyword evidence="10 17" id="KW-0520">NAD</keyword>
<dbReference type="GO" id="GO:0005524">
    <property type="term" value="F:ATP binding"/>
    <property type="evidence" value="ECO:0007669"/>
    <property type="project" value="UniProtKB-UniRule"/>
</dbReference>
<dbReference type="AlphaFoldDB" id="A0A0X1KQI1"/>
<dbReference type="SUPFAM" id="SSF53613">
    <property type="entry name" value="Ribokinase-like"/>
    <property type="match status" value="1"/>
</dbReference>
<dbReference type="PANTHER" id="PTHR12592:SF0">
    <property type="entry name" value="ATP-DEPENDENT (S)-NAD(P)H-HYDRATE DEHYDRATASE"/>
    <property type="match status" value="1"/>
</dbReference>
<dbReference type="PATRIC" id="fig|1123384.7.peg.805"/>
<dbReference type="PANTHER" id="PTHR12592">
    <property type="entry name" value="ATP-DEPENDENT (S)-NAD(P)H-HYDRATE DEHYDRATASE FAMILY MEMBER"/>
    <property type="match status" value="1"/>
</dbReference>
<comment type="catalytic activity">
    <reaction evidence="16 17 19">
        <text>(6S)-NADPHX + ADP = AMP + phosphate + NADPH + H(+)</text>
        <dbReference type="Rhea" id="RHEA:32235"/>
        <dbReference type="ChEBI" id="CHEBI:15378"/>
        <dbReference type="ChEBI" id="CHEBI:43474"/>
        <dbReference type="ChEBI" id="CHEBI:57783"/>
        <dbReference type="ChEBI" id="CHEBI:64076"/>
        <dbReference type="ChEBI" id="CHEBI:456215"/>
        <dbReference type="ChEBI" id="CHEBI:456216"/>
        <dbReference type="EC" id="4.2.1.136"/>
    </reaction>
</comment>
<dbReference type="EMBL" id="CP007141">
    <property type="protein sequence ID" value="AJC73522.1"/>
    <property type="molecule type" value="Genomic_DNA"/>
</dbReference>
<feature type="binding site" evidence="17">
    <location>
        <position position="449"/>
    </location>
    <ligand>
        <name>AMP</name>
        <dbReference type="ChEBI" id="CHEBI:456215"/>
    </ligand>
</feature>
<evidence type="ECO:0000256" key="10">
    <source>
        <dbReference type="ARBA" id="ARBA00023027"/>
    </source>
</evidence>
<feature type="binding site" evidence="18">
    <location>
        <position position="167"/>
    </location>
    <ligand>
        <name>K(+)</name>
        <dbReference type="ChEBI" id="CHEBI:29103"/>
    </ligand>
</feature>
<feature type="domain" description="YjeF N-terminal" evidence="21">
    <location>
        <begin position="9"/>
        <end position="221"/>
    </location>
</feature>
<feature type="binding site" evidence="17">
    <location>
        <position position="385"/>
    </location>
    <ligand>
        <name>(6S)-NADPHX</name>
        <dbReference type="ChEBI" id="CHEBI:64076"/>
    </ligand>
</feature>
<dbReference type="PROSITE" id="PS01050">
    <property type="entry name" value="YJEF_C_2"/>
    <property type="match status" value="1"/>
</dbReference>
<evidence type="ECO:0000256" key="3">
    <source>
        <dbReference type="ARBA" id="ARBA00006001"/>
    </source>
</evidence>
<keyword evidence="7 17" id="KW-0067">ATP-binding</keyword>
<dbReference type="EC" id="5.1.99.6" evidence="19"/>
<comment type="catalytic activity">
    <reaction evidence="1 18 19">
        <text>(6R)-NADHX = (6S)-NADHX</text>
        <dbReference type="Rhea" id="RHEA:32215"/>
        <dbReference type="ChEBI" id="CHEBI:64074"/>
        <dbReference type="ChEBI" id="CHEBI:64075"/>
        <dbReference type="EC" id="5.1.99.6"/>
    </reaction>
</comment>
<evidence type="ECO:0000256" key="4">
    <source>
        <dbReference type="ARBA" id="ARBA00009524"/>
    </source>
</evidence>
<proteinExistence type="inferred from homology"/>
<feature type="binding site" evidence="18">
    <location>
        <position position="164"/>
    </location>
    <ligand>
        <name>(6S)-NADPHX</name>
        <dbReference type="ChEBI" id="CHEBI:64076"/>
    </ligand>
</feature>
<accession>A0A0X1KQI1</accession>
<keyword evidence="22" id="KW-0418">Kinase</keyword>
<comment type="cofactor">
    <cofactor evidence="18 19">
        <name>K(+)</name>
        <dbReference type="ChEBI" id="CHEBI:29103"/>
    </cofactor>
    <text evidence="18 19">Binds 1 potassium ion per subunit.</text>
</comment>
<dbReference type="Gene3D" id="3.40.1190.20">
    <property type="match status" value="1"/>
</dbReference>
<dbReference type="GO" id="GO:0046496">
    <property type="term" value="P:nicotinamide nucleotide metabolic process"/>
    <property type="evidence" value="ECO:0007669"/>
    <property type="project" value="UniProtKB-UniRule"/>
</dbReference>
<comment type="subunit">
    <text evidence="17">Homotetramer.</text>
</comment>
<dbReference type="InterPro" id="IPR000631">
    <property type="entry name" value="CARKD"/>
</dbReference>
<dbReference type="InterPro" id="IPR030677">
    <property type="entry name" value="Nnr"/>
</dbReference>
<evidence type="ECO:0000256" key="14">
    <source>
        <dbReference type="ARBA" id="ARBA00025153"/>
    </source>
</evidence>
<keyword evidence="13" id="KW-0511">Multifunctional enzyme</keyword>
<dbReference type="KEGG" id="phy:AJ81_04110"/>
<dbReference type="GO" id="GO:0052856">
    <property type="term" value="F:NAD(P)HX epimerase activity"/>
    <property type="evidence" value="ECO:0007669"/>
    <property type="project" value="UniProtKB-UniRule"/>
</dbReference>
<sequence length="509" mass="55073">MKIISGEEMRELERMTEESLKIPASFLMERAGLAVVLALEQELGDLSGKSFLVLCGTGNNGGDGLVVARNLLDHTDMVSCVIVGEEERMTNLTRENLERLRLLGVDVKKFGVDIDLDGLAEMIKRSDVIVDALLGTGSRGEVRNPLSDIINLVNLYAGYVVSVDLPSGLECDTGRILGMAIKANLTVTFVLPKPCHVLFPGRELTGKLKVANIGIPRSLCESMNLKRSIITKSHVKRILPERKKDSHKKTFGTLLVIAGSRQYLGAPILTCLGALRIGCGYVRLLSCEEVGRLAVGREPGLVFTSIDGDSFSLKELDLALELAQESDAIVLGPGLTNREHVCEFVMNFLMQIDKPVLIDADGLNCISKNVDVLNSVRAPVIITPHPGEFARLVKQPTEQVKYNYLLAERFALDHNVIVVLKGATTIVTDGKNTYYNLVGNTSLAKAGSGDVLSGVIGGFLAQGVAPTEACVLGVYVHGLASEKYSMREGTMLVSELVDLIPYAVEEVAR</sequence>
<keyword evidence="22" id="KW-0808">Transferase</keyword>
<feature type="binding site" evidence="17">
    <location>
        <begin position="421"/>
        <end position="425"/>
    </location>
    <ligand>
        <name>AMP</name>
        <dbReference type="ChEBI" id="CHEBI:456215"/>
    </ligand>
</feature>
<comment type="catalytic activity">
    <reaction evidence="2 18 19">
        <text>(6R)-NADPHX = (6S)-NADPHX</text>
        <dbReference type="Rhea" id="RHEA:32227"/>
        <dbReference type="ChEBI" id="CHEBI:64076"/>
        <dbReference type="ChEBI" id="CHEBI:64077"/>
        <dbReference type="EC" id="5.1.99.6"/>
    </reaction>
</comment>
<dbReference type="GO" id="GO:0110051">
    <property type="term" value="P:metabolite repair"/>
    <property type="evidence" value="ECO:0007669"/>
    <property type="project" value="TreeGrafter"/>
</dbReference>
<comment type="caution">
    <text evidence="18">Lacks conserved residue(s) required for the propagation of feature annotation.</text>
</comment>
<dbReference type="HAMAP" id="MF_01965">
    <property type="entry name" value="NADHX_dehydratase"/>
    <property type="match status" value="1"/>
</dbReference>
<comment type="catalytic activity">
    <reaction evidence="15 17 19">
        <text>(6S)-NADHX + ADP = AMP + phosphate + NADH + H(+)</text>
        <dbReference type="Rhea" id="RHEA:32223"/>
        <dbReference type="ChEBI" id="CHEBI:15378"/>
        <dbReference type="ChEBI" id="CHEBI:43474"/>
        <dbReference type="ChEBI" id="CHEBI:57945"/>
        <dbReference type="ChEBI" id="CHEBI:64074"/>
        <dbReference type="ChEBI" id="CHEBI:456215"/>
        <dbReference type="ChEBI" id="CHEBI:456216"/>
        <dbReference type="EC" id="4.2.1.136"/>
    </reaction>
</comment>
<evidence type="ECO:0000259" key="21">
    <source>
        <dbReference type="PROSITE" id="PS51385"/>
    </source>
</evidence>
<comment type="similarity">
    <text evidence="3 19">In the N-terminal section; belongs to the NnrE/AIBP family.</text>
</comment>
<feature type="binding site" evidence="17">
    <location>
        <position position="266"/>
    </location>
    <ligand>
        <name>(6S)-NADPHX</name>
        <dbReference type="ChEBI" id="CHEBI:64076"/>
    </ligand>
</feature>
<evidence type="ECO:0000256" key="12">
    <source>
        <dbReference type="ARBA" id="ARBA00023239"/>
    </source>
</evidence>
<keyword evidence="11 18" id="KW-0413">Isomerase</keyword>
<evidence type="ECO:0000256" key="18">
    <source>
        <dbReference type="HAMAP-Rule" id="MF_01966"/>
    </source>
</evidence>
<dbReference type="InterPro" id="IPR017953">
    <property type="entry name" value="Carbohydrate_kinase_pred_CS"/>
</dbReference>
<feature type="binding site" evidence="17">
    <location>
        <position position="450"/>
    </location>
    <ligand>
        <name>(6S)-NADPHX</name>
        <dbReference type="ChEBI" id="CHEBI:64076"/>
    </ligand>
</feature>
<dbReference type="CDD" id="cd01171">
    <property type="entry name" value="YXKO-related"/>
    <property type="match status" value="1"/>
</dbReference>
<keyword evidence="6 17" id="KW-0547">Nucleotide-binding</keyword>
<feature type="binding site" evidence="18">
    <location>
        <begin position="135"/>
        <end position="141"/>
    </location>
    <ligand>
        <name>(6S)-NADPHX</name>
        <dbReference type="ChEBI" id="CHEBI:64076"/>
    </ligand>
</feature>
<comment type="function">
    <text evidence="14 19">Bifunctional enzyme that catalyzes the epimerization of the S- and R-forms of NAD(P)HX and the dehydration of the S-form of NAD(P)HX at the expense of ADP, which is converted to AMP. This allows the repair of both epimers of NAD(P)HX, a damaged form of NAD(P)H that is a result of enzymatic or heat-dependent hydration.</text>
</comment>
<feature type="binding site" evidence="17">
    <location>
        <position position="334"/>
    </location>
    <ligand>
        <name>(6S)-NADPHX</name>
        <dbReference type="ChEBI" id="CHEBI:64076"/>
    </ligand>
</feature>
<evidence type="ECO:0000256" key="17">
    <source>
        <dbReference type="HAMAP-Rule" id="MF_01965"/>
    </source>
</evidence>
<comment type="function">
    <text evidence="18">Catalyzes the epimerization of the S- and R-forms of NAD(P)HX, a damaged form of NAD(P)H that is a result of enzymatic or heat-dependent hydration. This is a prerequisite for the S-specific NAD(P)H-hydrate dehydratase to allow the repair of both epimers of NAD(P)HX.</text>
</comment>
<comment type="similarity">
    <text evidence="4 19">In the C-terminal section; belongs to the NnrD/CARKD family.</text>
</comment>
<evidence type="ECO:0000259" key="20">
    <source>
        <dbReference type="PROSITE" id="PS51383"/>
    </source>
</evidence>
<dbReference type="RefSeq" id="WP_031504697.1">
    <property type="nucleotide sequence ID" value="NC_022795.1"/>
</dbReference>
<dbReference type="STRING" id="1123384.AJ81_04110"/>
<dbReference type="PIRSF" id="PIRSF017184">
    <property type="entry name" value="Nnr"/>
    <property type="match status" value="1"/>
</dbReference>
<evidence type="ECO:0000256" key="5">
    <source>
        <dbReference type="ARBA" id="ARBA00022723"/>
    </source>
</evidence>
<dbReference type="NCBIfam" id="TIGR00196">
    <property type="entry name" value="yjeF_cterm"/>
    <property type="match status" value="1"/>
</dbReference>
<feature type="domain" description="YjeF C-terminal" evidence="20">
    <location>
        <begin position="231"/>
        <end position="507"/>
    </location>
</feature>
<evidence type="ECO:0000256" key="8">
    <source>
        <dbReference type="ARBA" id="ARBA00022857"/>
    </source>
</evidence>
<dbReference type="Pfam" id="PF01256">
    <property type="entry name" value="Carb_kinase"/>
    <property type="match status" value="1"/>
</dbReference>
<reference evidence="22 23" key="1">
    <citation type="submission" date="2014-01" db="EMBL/GenBank/DDBJ databases">
        <title>Genome sequencing of Thermotog hypogea.</title>
        <authorList>
            <person name="Zhang X."/>
            <person name="Alvare G."/>
            <person name="Fristensky B."/>
            <person name="Chen L."/>
            <person name="Suen T."/>
            <person name="Chen Q."/>
            <person name="Ma K."/>
        </authorList>
    </citation>
    <scope>NUCLEOTIDE SEQUENCE [LARGE SCALE GENOMIC DNA]</scope>
    <source>
        <strain evidence="22 23">DSM 11164</strain>
    </source>
</reference>
<dbReference type="PROSITE" id="PS51383">
    <property type="entry name" value="YJEF_C_3"/>
    <property type="match status" value="1"/>
</dbReference>
<dbReference type="Gene3D" id="3.40.50.10260">
    <property type="entry name" value="YjeF N-terminal domain"/>
    <property type="match status" value="1"/>
</dbReference>
<evidence type="ECO:0000256" key="15">
    <source>
        <dbReference type="ARBA" id="ARBA00048238"/>
    </source>
</evidence>
<keyword evidence="8 17" id="KW-0521">NADP</keyword>
<keyword evidence="12 17" id="KW-0456">Lyase</keyword>
<feature type="binding site" evidence="18">
    <location>
        <begin position="59"/>
        <end position="63"/>
    </location>
    <ligand>
        <name>(6S)-NADPHX</name>
        <dbReference type="ChEBI" id="CHEBI:64076"/>
    </ligand>
</feature>
<dbReference type="EC" id="4.2.1.136" evidence="19"/>
<protein>
    <recommendedName>
        <fullName evidence="19">Bifunctional NAD(P)H-hydrate repair enzyme</fullName>
    </recommendedName>
    <alternativeName>
        <fullName evidence="19">Nicotinamide nucleotide repair protein</fullName>
    </alternativeName>
    <domain>
        <recommendedName>
            <fullName evidence="19">ADP-dependent (S)-NAD(P)H-hydrate dehydratase</fullName>
            <ecNumber evidence="19">4.2.1.136</ecNumber>
        </recommendedName>
        <alternativeName>
            <fullName evidence="19">ADP-dependent NAD(P)HX dehydratase</fullName>
        </alternativeName>
    </domain>
    <domain>
        <recommendedName>
            <fullName evidence="19">NAD(P)H-hydrate epimerase</fullName>
            <ecNumber evidence="19">5.1.99.6</ecNumber>
        </recommendedName>
    </domain>
</protein>
<dbReference type="NCBIfam" id="TIGR00197">
    <property type="entry name" value="yjeF_nterm"/>
    <property type="match status" value="1"/>
</dbReference>
<comment type="cofactor">
    <cofactor evidence="17">
        <name>Mg(2+)</name>
        <dbReference type="ChEBI" id="CHEBI:18420"/>
    </cofactor>
</comment>
<evidence type="ECO:0000256" key="1">
    <source>
        <dbReference type="ARBA" id="ARBA00000013"/>
    </source>
</evidence>
<dbReference type="OrthoDB" id="9806925at2"/>
<comment type="function">
    <text evidence="17">Catalyzes the dehydration of the S-form of NAD(P)HX at the expense of ADP, which is converted to AMP. Together with NAD(P)HX epimerase, which catalyzes the epimerization of the S- and R-forms, the enzyme allows the repair of both epimers of NAD(P)HX, a damaged form of NAD(P)H that is a result of enzymatic or heat-dependent hydration.</text>
</comment>
<dbReference type="InterPro" id="IPR029056">
    <property type="entry name" value="Ribokinase-like"/>
</dbReference>
<evidence type="ECO:0000313" key="23">
    <source>
        <dbReference type="Proteomes" id="UP000077469"/>
    </source>
</evidence>
<dbReference type="PROSITE" id="PS51385">
    <property type="entry name" value="YJEF_N"/>
    <property type="match status" value="1"/>
</dbReference>
<dbReference type="GO" id="GO:0046872">
    <property type="term" value="F:metal ion binding"/>
    <property type="evidence" value="ECO:0007669"/>
    <property type="project" value="UniProtKB-UniRule"/>
</dbReference>
<evidence type="ECO:0000256" key="16">
    <source>
        <dbReference type="ARBA" id="ARBA00049209"/>
    </source>
</evidence>
<keyword evidence="23" id="KW-1185">Reference proteome</keyword>